<evidence type="ECO:0000313" key="1">
    <source>
        <dbReference type="EMBL" id="KAF6151042.1"/>
    </source>
</evidence>
<evidence type="ECO:0000313" key="2">
    <source>
        <dbReference type="Proteomes" id="UP000541444"/>
    </source>
</evidence>
<proteinExistence type="predicted"/>
<sequence>MYLTFPLPSTVTWEITVAVFYGDGTALPMPFTITVLKDGSCKDLLEALSTECYLRSDETLLLTEVHAHSIYQYIENPFEELFKIKNVDYLVAYRLSKNQEVSTKLEIVHHSKDKNVFLFFGSLAVMKKKIMADMAHVYTHTHKHTCCHFQFLFCLFTCLLYFKPKQLHLSWLLDFLTFIHLEL</sequence>
<dbReference type="AlphaFoldDB" id="A0A7J7M867"/>
<reference evidence="1 2" key="1">
    <citation type="journal article" date="2020" name="IScience">
        <title>Genome Sequencing of the Endangered Kingdonia uniflora (Circaeasteraceae, Ranunculales) Reveals Potential Mechanisms of Evolutionary Specialization.</title>
        <authorList>
            <person name="Sun Y."/>
            <person name="Deng T."/>
            <person name="Zhang A."/>
            <person name="Moore M.J."/>
            <person name="Landis J.B."/>
            <person name="Lin N."/>
            <person name="Zhang H."/>
            <person name="Zhang X."/>
            <person name="Huang J."/>
            <person name="Zhang X."/>
            <person name="Sun H."/>
            <person name="Wang H."/>
        </authorList>
    </citation>
    <scope>NUCLEOTIDE SEQUENCE [LARGE SCALE GENOMIC DNA]</scope>
    <source>
        <strain evidence="1">TB1705</strain>
        <tissue evidence="1">Leaf</tissue>
    </source>
</reference>
<organism evidence="1 2">
    <name type="scientific">Kingdonia uniflora</name>
    <dbReference type="NCBI Taxonomy" id="39325"/>
    <lineage>
        <taxon>Eukaryota</taxon>
        <taxon>Viridiplantae</taxon>
        <taxon>Streptophyta</taxon>
        <taxon>Embryophyta</taxon>
        <taxon>Tracheophyta</taxon>
        <taxon>Spermatophyta</taxon>
        <taxon>Magnoliopsida</taxon>
        <taxon>Ranunculales</taxon>
        <taxon>Circaeasteraceae</taxon>
        <taxon>Kingdonia</taxon>
    </lineage>
</organism>
<protein>
    <submittedName>
        <fullName evidence="1">Uncharacterized protein</fullName>
    </submittedName>
</protein>
<keyword evidence="2" id="KW-1185">Reference proteome</keyword>
<accession>A0A7J7M867</accession>
<dbReference type="OrthoDB" id="1932843at2759"/>
<dbReference type="EMBL" id="JACGCM010001721">
    <property type="protein sequence ID" value="KAF6151042.1"/>
    <property type="molecule type" value="Genomic_DNA"/>
</dbReference>
<dbReference type="Proteomes" id="UP000541444">
    <property type="component" value="Unassembled WGS sequence"/>
</dbReference>
<comment type="caution">
    <text evidence="1">The sequence shown here is derived from an EMBL/GenBank/DDBJ whole genome shotgun (WGS) entry which is preliminary data.</text>
</comment>
<gene>
    <name evidence="1" type="ORF">GIB67_010620</name>
</gene>
<name>A0A7J7M867_9MAGN</name>
<feature type="non-terminal residue" evidence="1">
    <location>
        <position position="183"/>
    </location>
</feature>